<feature type="DNA-binding region" description="H-T-H motif" evidence="5">
    <location>
        <begin position="39"/>
        <end position="58"/>
    </location>
</feature>
<feature type="domain" description="HTH tetR-type" evidence="6">
    <location>
        <begin position="16"/>
        <end position="76"/>
    </location>
</feature>
<evidence type="ECO:0000259" key="6">
    <source>
        <dbReference type="PROSITE" id="PS50977"/>
    </source>
</evidence>
<evidence type="ECO:0000256" key="2">
    <source>
        <dbReference type="ARBA" id="ARBA00023015"/>
    </source>
</evidence>
<dbReference type="SUPFAM" id="SSF46689">
    <property type="entry name" value="Homeodomain-like"/>
    <property type="match status" value="1"/>
</dbReference>
<name>A0ABP7G7E8_9MICO</name>
<evidence type="ECO:0000256" key="3">
    <source>
        <dbReference type="ARBA" id="ARBA00023125"/>
    </source>
</evidence>
<organism evidence="7 8">
    <name type="scientific">Microbacterium kribbense</name>
    <dbReference type="NCBI Taxonomy" id="433645"/>
    <lineage>
        <taxon>Bacteria</taxon>
        <taxon>Bacillati</taxon>
        <taxon>Actinomycetota</taxon>
        <taxon>Actinomycetes</taxon>
        <taxon>Micrococcales</taxon>
        <taxon>Microbacteriaceae</taxon>
        <taxon>Microbacterium</taxon>
    </lineage>
</organism>
<proteinExistence type="predicted"/>
<dbReference type="EMBL" id="BAABAF010000002">
    <property type="protein sequence ID" value="GAA3758340.1"/>
    <property type="molecule type" value="Genomic_DNA"/>
</dbReference>
<evidence type="ECO:0000313" key="7">
    <source>
        <dbReference type="EMBL" id="GAA3758340.1"/>
    </source>
</evidence>
<dbReference type="PANTHER" id="PTHR47506">
    <property type="entry name" value="TRANSCRIPTIONAL REGULATORY PROTEIN"/>
    <property type="match status" value="1"/>
</dbReference>
<dbReference type="InterPro" id="IPR009057">
    <property type="entry name" value="Homeodomain-like_sf"/>
</dbReference>
<dbReference type="InterPro" id="IPR036271">
    <property type="entry name" value="Tet_transcr_reg_TetR-rel_C_sf"/>
</dbReference>
<evidence type="ECO:0000256" key="5">
    <source>
        <dbReference type="PROSITE-ProRule" id="PRU00335"/>
    </source>
</evidence>
<gene>
    <name evidence="7" type="ORF">GCM10022240_08850</name>
</gene>
<keyword evidence="2" id="KW-0805">Transcription regulation</keyword>
<dbReference type="InterPro" id="IPR039538">
    <property type="entry name" value="BetI_C"/>
</dbReference>
<dbReference type="Pfam" id="PF00440">
    <property type="entry name" value="TetR_N"/>
    <property type="match status" value="1"/>
</dbReference>
<protein>
    <submittedName>
        <fullName evidence="7">TetR/AcrR family transcriptional regulator</fullName>
    </submittedName>
</protein>
<evidence type="ECO:0000256" key="1">
    <source>
        <dbReference type="ARBA" id="ARBA00022491"/>
    </source>
</evidence>
<dbReference type="Gene3D" id="1.10.357.10">
    <property type="entry name" value="Tetracycline Repressor, domain 2"/>
    <property type="match status" value="1"/>
</dbReference>
<sequence>MSNTESRRRGSYAKGIAKREEILTRALEVIAREGYGGASVKELAAAVGLSQAGLLHYFDSKEELFTAILRKRDDTDAAQFGPIDAMTPLDITAVRTGFLGVIRHNSEVPGLVELFSRMAADAAAPQHPAHDFFLERGRTLRKLFIDVIAPAQSTGDLSPGIDPDTLARVLQAVADGLQLQWLLEPDIDMAAIVGALFTALQTTPTDTAVRTARG</sequence>
<reference evidence="8" key="1">
    <citation type="journal article" date="2019" name="Int. J. Syst. Evol. Microbiol.">
        <title>The Global Catalogue of Microorganisms (GCM) 10K type strain sequencing project: providing services to taxonomists for standard genome sequencing and annotation.</title>
        <authorList>
            <consortium name="The Broad Institute Genomics Platform"/>
            <consortium name="The Broad Institute Genome Sequencing Center for Infectious Disease"/>
            <person name="Wu L."/>
            <person name="Ma J."/>
        </authorList>
    </citation>
    <scope>NUCLEOTIDE SEQUENCE [LARGE SCALE GENOMIC DNA]</scope>
    <source>
        <strain evidence="8">JCM 16950</strain>
    </source>
</reference>
<dbReference type="PANTHER" id="PTHR47506:SF6">
    <property type="entry name" value="HTH-TYPE TRANSCRIPTIONAL REPRESSOR NEMR"/>
    <property type="match status" value="1"/>
</dbReference>
<dbReference type="InterPro" id="IPR001647">
    <property type="entry name" value="HTH_TetR"/>
</dbReference>
<dbReference type="PRINTS" id="PR00455">
    <property type="entry name" value="HTHTETR"/>
</dbReference>
<evidence type="ECO:0000313" key="8">
    <source>
        <dbReference type="Proteomes" id="UP001500540"/>
    </source>
</evidence>
<keyword evidence="8" id="KW-1185">Reference proteome</keyword>
<dbReference type="Proteomes" id="UP001500540">
    <property type="component" value="Unassembled WGS sequence"/>
</dbReference>
<keyword evidence="1" id="KW-0678">Repressor</keyword>
<accession>A0ABP7G7E8</accession>
<dbReference type="SUPFAM" id="SSF48498">
    <property type="entry name" value="Tetracyclin repressor-like, C-terminal domain"/>
    <property type="match status" value="1"/>
</dbReference>
<evidence type="ECO:0000256" key="4">
    <source>
        <dbReference type="ARBA" id="ARBA00023163"/>
    </source>
</evidence>
<comment type="caution">
    <text evidence="7">The sequence shown here is derived from an EMBL/GenBank/DDBJ whole genome shotgun (WGS) entry which is preliminary data.</text>
</comment>
<dbReference type="Pfam" id="PF13977">
    <property type="entry name" value="TetR_C_6"/>
    <property type="match status" value="1"/>
</dbReference>
<keyword evidence="3 5" id="KW-0238">DNA-binding</keyword>
<keyword evidence="4" id="KW-0804">Transcription</keyword>
<dbReference type="PROSITE" id="PS50977">
    <property type="entry name" value="HTH_TETR_2"/>
    <property type="match status" value="1"/>
</dbReference>